<comment type="caution">
    <text evidence="14">The sequence shown here is derived from an EMBL/GenBank/DDBJ whole genome shotgun (WGS) entry which is preliminary data.</text>
</comment>
<accession>A0A9Q0FVX2</accession>
<proteinExistence type="inferred from homology"/>
<dbReference type="OrthoDB" id="10020554at2759"/>
<comment type="cofactor">
    <cofactor evidence="1">
        <name>Mn(2+)</name>
        <dbReference type="ChEBI" id="CHEBI:29035"/>
    </cofactor>
</comment>
<gene>
    <name evidence="14" type="ORF">Tsubulata_003126</name>
</gene>
<evidence type="ECO:0000256" key="9">
    <source>
        <dbReference type="ARBA" id="ARBA00023098"/>
    </source>
</evidence>
<evidence type="ECO:0000256" key="2">
    <source>
        <dbReference type="ARBA" id="ARBA00004141"/>
    </source>
</evidence>
<reference evidence="14" key="2">
    <citation type="journal article" date="2023" name="Plants (Basel)">
        <title>Annotation of the Turnera subulata (Passifloraceae) Draft Genome Reveals the S-Locus Evolved after the Divergence of Turneroideae from Passifloroideae in a Stepwise Manner.</title>
        <authorList>
            <person name="Henning P.M."/>
            <person name="Roalson E.H."/>
            <person name="Mir W."/>
            <person name="McCubbin A.G."/>
            <person name="Shore J.S."/>
        </authorList>
    </citation>
    <scope>NUCLEOTIDE SEQUENCE</scope>
    <source>
        <strain evidence="14">F60SS</strain>
    </source>
</reference>
<dbReference type="FunFam" id="1.20.120.1760:FF:000020">
    <property type="entry name" value="cardiolipin synthase (CMP-forming), mitochondrial"/>
    <property type="match status" value="1"/>
</dbReference>
<sequence length="347" mass="38464">MTIYRHLQTLIAKTPNSCTQNVKTRTFFTIAATTSTIPSPPLHFSRFSPTHPRSLSPLSKWIPPPFQHLQGPRFFPPSTPWKLLQSSTPFHLRVNNAAVLQKVEAFNLNLHRLRTRVLSVNQALLVREPVKEVEKCNVDDGFVQSFVNWPNFISFSRLVSGPFIGWMITQEMYSSAFAGLAIAGISDWLDGYVARKMTINSVVGSYLDPLADKVLIGCVAVAMVDMGLLHPGLVGVVVMRDVALVGGAVYHRARSLGWKWSNWSEFFNLDGTNAEKVKPLFISKVNTVFQLALVAAALLQPEFGTEETQSYITYLSWLVGCTTVASTAAYGAKYVGNRSSLLAKKKL</sequence>
<dbReference type="PROSITE" id="PS00379">
    <property type="entry name" value="CDP_ALCOHOL_P_TRANSF"/>
    <property type="match status" value="1"/>
</dbReference>
<keyword evidence="5 13" id="KW-0808">Transferase</keyword>
<keyword evidence="4" id="KW-0444">Lipid biosynthesis</keyword>
<evidence type="ECO:0000256" key="3">
    <source>
        <dbReference type="ARBA" id="ARBA00010441"/>
    </source>
</evidence>
<dbReference type="GO" id="GO:0005739">
    <property type="term" value="C:mitochondrion"/>
    <property type="evidence" value="ECO:0007669"/>
    <property type="project" value="TreeGrafter"/>
</dbReference>
<evidence type="ECO:0000256" key="7">
    <source>
        <dbReference type="ARBA" id="ARBA00022946"/>
    </source>
</evidence>
<evidence type="ECO:0000256" key="1">
    <source>
        <dbReference type="ARBA" id="ARBA00001936"/>
    </source>
</evidence>
<evidence type="ECO:0000256" key="8">
    <source>
        <dbReference type="ARBA" id="ARBA00022989"/>
    </source>
</evidence>
<dbReference type="InterPro" id="IPR043130">
    <property type="entry name" value="CDP-OH_PTrfase_TM_dom"/>
</dbReference>
<keyword evidence="15" id="KW-1185">Reference proteome</keyword>
<evidence type="ECO:0000313" key="15">
    <source>
        <dbReference type="Proteomes" id="UP001141552"/>
    </source>
</evidence>
<comment type="subcellular location">
    <subcellularLocation>
        <location evidence="2">Membrane</location>
        <topology evidence="2">Multi-pass membrane protein</topology>
    </subcellularLocation>
</comment>
<dbReference type="AlphaFoldDB" id="A0A9Q0FVX2"/>
<evidence type="ECO:0000256" key="6">
    <source>
        <dbReference type="ARBA" id="ARBA00022692"/>
    </source>
</evidence>
<evidence type="ECO:0000256" key="13">
    <source>
        <dbReference type="RuleBase" id="RU003750"/>
    </source>
</evidence>
<keyword evidence="8" id="KW-1133">Transmembrane helix</keyword>
<organism evidence="14 15">
    <name type="scientific">Turnera subulata</name>
    <dbReference type="NCBI Taxonomy" id="218843"/>
    <lineage>
        <taxon>Eukaryota</taxon>
        <taxon>Viridiplantae</taxon>
        <taxon>Streptophyta</taxon>
        <taxon>Embryophyta</taxon>
        <taxon>Tracheophyta</taxon>
        <taxon>Spermatophyta</taxon>
        <taxon>Magnoliopsida</taxon>
        <taxon>eudicotyledons</taxon>
        <taxon>Gunneridae</taxon>
        <taxon>Pentapetalae</taxon>
        <taxon>rosids</taxon>
        <taxon>fabids</taxon>
        <taxon>Malpighiales</taxon>
        <taxon>Passifloraceae</taxon>
        <taxon>Turnera</taxon>
    </lineage>
</organism>
<comment type="similarity">
    <text evidence="3 13">Belongs to the CDP-alcohol phosphatidyltransferase class-I family.</text>
</comment>
<dbReference type="GO" id="GO:0043337">
    <property type="term" value="F:cardiolipin synthase (CMP-forming)"/>
    <property type="evidence" value="ECO:0007669"/>
    <property type="project" value="TreeGrafter"/>
</dbReference>
<keyword evidence="12" id="KW-1208">Phospholipid metabolism</keyword>
<dbReference type="Pfam" id="PF01066">
    <property type="entry name" value="CDP-OH_P_transf"/>
    <property type="match status" value="1"/>
</dbReference>
<dbReference type="GO" id="GO:0016020">
    <property type="term" value="C:membrane"/>
    <property type="evidence" value="ECO:0007669"/>
    <property type="project" value="UniProtKB-SubCell"/>
</dbReference>
<evidence type="ECO:0000256" key="4">
    <source>
        <dbReference type="ARBA" id="ARBA00022516"/>
    </source>
</evidence>
<dbReference type="PANTHER" id="PTHR14269:SF60">
    <property type="entry name" value="CARDIOLIPIN SYNTHASE (CMP-FORMING)"/>
    <property type="match status" value="1"/>
</dbReference>
<evidence type="ECO:0000256" key="11">
    <source>
        <dbReference type="ARBA" id="ARBA00023209"/>
    </source>
</evidence>
<keyword evidence="6" id="KW-0812">Transmembrane</keyword>
<dbReference type="Gene3D" id="1.20.120.1760">
    <property type="match status" value="1"/>
</dbReference>
<protein>
    <submittedName>
        <fullName evidence="14">Uncharacterized protein</fullName>
    </submittedName>
</protein>
<dbReference type="InterPro" id="IPR000462">
    <property type="entry name" value="CDP-OH_P_trans"/>
</dbReference>
<dbReference type="EMBL" id="JAKUCV010003501">
    <property type="protein sequence ID" value="KAJ4838690.1"/>
    <property type="molecule type" value="Genomic_DNA"/>
</dbReference>
<dbReference type="InterPro" id="IPR048254">
    <property type="entry name" value="CDP_ALCOHOL_P_TRANSF_CS"/>
</dbReference>
<keyword evidence="7" id="KW-0809">Transit peptide</keyword>
<name>A0A9Q0FVX2_9ROSI</name>
<dbReference type="InterPro" id="IPR050324">
    <property type="entry name" value="CDP-alcohol_PTase-I"/>
</dbReference>
<keyword evidence="10" id="KW-0472">Membrane</keyword>
<evidence type="ECO:0000256" key="10">
    <source>
        <dbReference type="ARBA" id="ARBA00023136"/>
    </source>
</evidence>
<evidence type="ECO:0000256" key="5">
    <source>
        <dbReference type="ARBA" id="ARBA00022679"/>
    </source>
</evidence>
<dbReference type="Proteomes" id="UP001141552">
    <property type="component" value="Unassembled WGS sequence"/>
</dbReference>
<keyword evidence="9" id="KW-0443">Lipid metabolism</keyword>
<evidence type="ECO:0000256" key="12">
    <source>
        <dbReference type="ARBA" id="ARBA00023264"/>
    </source>
</evidence>
<reference evidence="14" key="1">
    <citation type="submission" date="2022-02" db="EMBL/GenBank/DDBJ databases">
        <authorList>
            <person name="Henning P.M."/>
            <person name="McCubbin A.G."/>
            <person name="Shore J.S."/>
        </authorList>
    </citation>
    <scope>NUCLEOTIDE SEQUENCE</scope>
    <source>
        <strain evidence="14">F60SS</strain>
        <tissue evidence="14">Leaves</tissue>
    </source>
</reference>
<keyword evidence="11" id="KW-0594">Phospholipid biosynthesis</keyword>
<dbReference type="PANTHER" id="PTHR14269">
    <property type="entry name" value="CDP-DIACYLGLYCEROL--GLYCEROL-3-PHOSPHATE 3-PHOSPHATIDYLTRANSFERASE-RELATED"/>
    <property type="match status" value="1"/>
</dbReference>
<dbReference type="GO" id="GO:0032049">
    <property type="term" value="P:cardiolipin biosynthetic process"/>
    <property type="evidence" value="ECO:0007669"/>
    <property type="project" value="TreeGrafter"/>
</dbReference>
<evidence type="ECO:0000313" key="14">
    <source>
        <dbReference type="EMBL" id="KAJ4838690.1"/>
    </source>
</evidence>